<evidence type="ECO:0000313" key="4">
    <source>
        <dbReference type="Proteomes" id="UP000181980"/>
    </source>
</evidence>
<dbReference type="InterPro" id="IPR007781">
    <property type="entry name" value="NAGLU"/>
</dbReference>
<dbReference type="STRING" id="561176.SAMN04488561_6980"/>
<dbReference type="PANTHER" id="PTHR12872:SF1">
    <property type="entry name" value="ALPHA-N-ACETYLGLUCOSAMINIDASE"/>
    <property type="match status" value="1"/>
</dbReference>
<dbReference type="EMBL" id="FNUC01000004">
    <property type="protein sequence ID" value="SEF18909.1"/>
    <property type="molecule type" value="Genomic_DNA"/>
</dbReference>
<name>A0A1H5PYY1_9ACTN</name>
<organism evidence="3 4">
    <name type="scientific">Jiangella alba</name>
    <dbReference type="NCBI Taxonomy" id="561176"/>
    <lineage>
        <taxon>Bacteria</taxon>
        <taxon>Bacillati</taxon>
        <taxon>Actinomycetota</taxon>
        <taxon>Actinomycetes</taxon>
        <taxon>Jiangellales</taxon>
        <taxon>Jiangellaceae</taxon>
        <taxon>Jiangella</taxon>
    </lineage>
</organism>
<feature type="domain" description="Alpha-N-acetylglucosaminidase tim-barrel" evidence="1">
    <location>
        <begin position="97"/>
        <end position="419"/>
    </location>
</feature>
<evidence type="ECO:0000313" key="3">
    <source>
        <dbReference type="EMBL" id="SEF18909.1"/>
    </source>
</evidence>
<dbReference type="Proteomes" id="UP000181980">
    <property type="component" value="Unassembled WGS sequence"/>
</dbReference>
<dbReference type="RefSeq" id="WP_069111339.1">
    <property type="nucleotide sequence ID" value="NZ_FNUC01000004.1"/>
</dbReference>
<dbReference type="InterPro" id="IPR024732">
    <property type="entry name" value="NAGLU_C"/>
</dbReference>
<evidence type="ECO:0000259" key="1">
    <source>
        <dbReference type="Pfam" id="PF05089"/>
    </source>
</evidence>
<feature type="domain" description="Alpha-N-acetylglucosaminidase C-terminal" evidence="2">
    <location>
        <begin position="514"/>
        <end position="732"/>
    </location>
</feature>
<sequence>MTNDRAAAALAGIQRLSGLPAGQLDVTIRPADADAFAASTSGGRLRIEATTPAVALAGYAQLARRTRIGSVSRSGVRRPTALPDGASVAASSPYQRRVAYNLTVGGYTTPFFGWDEWEHELDLLAASGINAAHITLGQEAVWLQAFQQFGYTETELLQWIVPPSHQAWQWLNNIEHFGSGTTRGIVERRVELAHRVFARMAELEITPILPGFSGTVPPGFAERNPGAAIVPQGLWFIDIAGPRRPDWLRTDTADYAKAAAAFYGTQRDLFGLSGWWAVDLLHEGGKIGDTTLAAAARGVEDAMRTADAGYTWVVQGWGGNPQPELLDALDTSRLLVIDLVGEHWRTMNGYGGTPWVYGILPNYGGRHGLYGDLEAIAATPATLFGGTEAVGNVVGITDMAEGVANNPVVWDLFHDLAWTTEPIDLDAWLDEWVEARYGRSTEGATAAWRVLRAHAYGPWRVDETAPTPKESTLVGTGQPVDIAALDATSVPDVLGAAVAEAGDTLDAFVVYAGTDSVVAAVPSLGANQASMVGPRVLPYPAGALRPALAGLIAAAEAGRSPSLDYDLVDVARQVLADHARLVLARIGAAVEAGDTGAFDAATATFLELVDLQDATLHAHPAFRLETWLAGARALGATARERADLAEWGRRLLTSWGARESTMLTEYGNRDWSGLVGGYYRQRWALWFQQLRNVLTGAPTTPIDWYAVADAWVSDDQPLAERPATDVLEQAKAALTFVTSRPDGT</sequence>
<dbReference type="Gene3D" id="1.20.120.670">
    <property type="entry name" value="N-acetyl-b-d-glucoasminidase"/>
    <property type="match status" value="1"/>
</dbReference>
<dbReference type="Pfam" id="PF05089">
    <property type="entry name" value="NAGLU"/>
    <property type="match status" value="1"/>
</dbReference>
<protein>
    <submittedName>
        <fullName evidence="3">Alpha-N-acetylglucosaminidase (NAGLU) C-terminal domain-containing protein</fullName>
    </submittedName>
</protein>
<dbReference type="AlphaFoldDB" id="A0A1H5PYY1"/>
<proteinExistence type="predicted"/>
<accession>A0A1H5PYY1</accession>
<gene>
    <name evidence="3" type="ORF">SAMN04488561_6980</name>
</gene>
<evidence type="ECO:0000259" key="2">
    <source>
        <dbReference type="Pfam" id="PF12972"/>
    </source>
</evidence>
<dbReference type="PANTHER" id="PTHR12872">
    <property type="entry name" value="ALPHA-N-ACETYLGLUCOSAMINIDASE"/>
    <property type="match status" value="1"/>
</dbReference>
<dbReference type="InterPro" id="IPR024733">
    <property type="entry name" value="NAGLU_tim-barrel"/>
</dbReference>
<keyword evidence="4" id="KW-1185">Reference proteome</keyword>
<dbReference type="Pfam" id="PF12972">
    <property type="entry name" value="NAGLU_C"/>
    <property type="match status" value="1"/>
</dbReference>
<reference evidence="4" key="1">
    <citation type="submission" date="2016-10" db="EMBL/GenBank/DDBJ databases">
        <authorList>
            <person name="Varghese N."/>
            <person name="Submissions S."/>
        </authorList>
    </citation>
    <scope>NUCLEOTIDE SEQUENCE [LARGE SCALE GENOMIC DNA]</scope>
    <source>
        <strain evidence="4">DSM 45237</strain>
    </source>
</reference>
<dbReference type="Gene3D" id="3.20.20.80">
    <property type="entry name" value="Glycosidases"/>
    <property type="match status" value="1"/>
</dbReference>